<evidence type="ECO:0000313" key="2">
    <source>
        <dbReference type="Proteomes" id="UP001182991"/>
    </source>
</evidence>
<keyword evidence="2" id="KW-1185">Reference proteome</keyword>
<sequence>MQLLNYWDVSNVINMSGMFAGGLNEGTINSFNQDISSWNFNNEVNLDNFLSASSMSTENYDLLLERFQSLGLENKQLGAHNLTYCDVIVRDILTEDLGWYIYDDDHLVNCNTPLPSGAFVTRWQVDSSDGDSYPNLGRRL</sequence>
<reference evidence="2" key="1">
    <citation type="submission" date="2023-07" db="EMBL/GenBank/DDBJ databases">
        <title>Isolating and identifying novel microbial strains from the Mariana Trench.</title>
        <authorList>
            <person name="Fu H."/>
        </authorList>
    </citation>
    <scope>NUCLEOTIDE SEQUENCE [LARGE SCALE GENOMIC DNA]</scope>
    <source>
        <strain evidence="2">T-y2</strain>
    </source>
</reference>
<protein>
    <submittedName>
        <fullName evidence="1">BspA family leucine-rich repeat surface protein</fullName>
    </submittedName>
</protein>
<dbReference type="RefSeq" id="WP_311401156.1">
    <property type="nucleotide sequence ID" value="NZ_JAVRBG010000004.1"/>
</dbReference>
<dbReference type="InterPro" id="IPR005046">
    <property type="entry name" value="DUF285"/>
</dbReference>
<proteinExistence type="predicted"/>
<dbReference type="Pfam" id="PF03382">
    <property type="entry name" value="DUF285"/>
    <property type="match status" value="1"/>
</dbReference>
<dbReference type="Proteomes" id="UP001182991">
    <property type="component" value="Unassembled WGS sequence"/>
</dbReference>
<name>A0ABU2KHR1_9FLAO</name>
<organism evidence="1 2">
    <name type="scientific">Mesonia ostreae</name>
    <dbReference type="NCBI Taxonomy" id="861110"/>
    <lineage>
        <taxon>Bacteria</taxon>
        <taxon>Pseudomonadati</taxon>
        <taxon>Bacteroidota</taxon>
        <taxon>Flavobacteriia</taxon>
        <taxon>Flavobacteriales</taxon>
        <taxon>Flavobacteriaceae</taxon>
        <taxon>Mesonia</taxon>
    </lineage>
</organism>
<dbReference type="EMBL" id="JAVRBG010000004">
    <property type="protein sequence ID" value="MDT0294203.1"/>
    <property type="molecule type" value="Genomic_DNA"/>
</dbReference>
<evidence type="ECO:0000313" key="1">
    <source>
        <dbReference type="EMBL" id="MDT0294203.1"/>
    </source>
</evidence>
<comment type="caution">
    <text evidence="1">The sequence shown here is derived from an EMBL/GenBank/DDBJ whole genome shotgun (WGS) entry which is preliminary data.</text>
</comment>
<accession>A0ABU2KHR1</accession>
<gene>
    <name evidence="1" type="ORF">RLT85_06115</name>
</gene>